<name>A0A7X6DH41_9BURK</name>
<dbReference type="AlphaFoldDB" id="A0A7X6DH41"/>
<dbReference type="Proteomes" id="UP000521868">
    <property type="component" value="Unassembled WGS sequence"/>
</dbReference>
<dbReference type="RefSeq" id="WP_168108197.1">
    <property type="nucleotide sequence ID" value="NZ_VTOX01000005.1"/>
</dbReference>
<comment type="caution">
    <text evidence="1">The sequence shown here is derived from an EMBL/GenBank/DDBJ whole genome shotgun (WGS) entry which is preliminary data.</text>
</comment>
<accession>A0A7X6DH41</accession>
<proteinExistence type="predicted"/>
<gene>
    <name evidence="1" type="ORF">RAMLITH_14630</name>
</gene>
<evidence type="ECO:0000313" key="2">
    <source>
        <dbReference type="Proteomes" id="UP000521868"/>
    </source>
</evidence>
<evidence type="ECO:0000313" key="1">
    <source>
        <dbReference type="EMBL" id="NKE67062.1"/>
    </source>
</evidence>
<reference evidence="1 2" key="1">
    <citation type="journal article" date="2020" name="Nature">
        <title>Bacterial chemolithoautotrophy via manganese oxidation.</title>
        <authorList>
            <person name="Yu H."/>
            <person name="Leadbetter J.R."/>
        </authorList>
    </citation>
    <scope>NUCLEOTIDE SEQUENCE [LARGE SCALE GENOMIC DNA]</scope>
    <source>
        <strain evidence="1 2">RBP-1</strain>
    </source>
</reference>
<sequence>MPYFLYAVQPFAQLEQLAECPTFPEASRQAKSLRAAQPAPGARRIRIVFADTPLAAEDLLLQVREAPPDGDD</sequence>
<protein>
    <submittedName>
        <fullName evidence="1">Uncharacterized protein</fullName>
    </submittedName>
</protein>
<organism evidence="1 2">
    <name type="scientific">Ramlibacter lithotrophicus</name>
    <dbReference type="NCBI Taxonomy" id="2606681"/>
    <lineage>
        <taxon>Bacteria</taxon>
        <taxon>Pseudomonadati</taxon>
        <taxon>Pseudomonadota</taxon>
        <taxon>Betaproteobacteria</taxon>
        <taxon>Burkholderiales</taxon>
        <taxon>Comamonadaceae</taxon>
        <taxon>Ramlibacter</taxon>
    </lineage>
</organism>
<keyword evidence="2" id="KW-1185">Reference proteome</keyword>
<dbReference type="EMBL" id="VTOX01000005">
    <property type="protein sequence ID" value="NKE67062.1"/>
    <property type="molecule type" value="Genomic_DNA"/>
</dbReference>